<keyword evidence="2" id="KW-0067">ATP-binding</keyword>
<dbReference type="InterPro" id="IPR036388">
    <property type="entry name" value="WH-like_DNA-bd_sf"/>
</dbReference>
<feature type="compositionally biased region" description="Polar residues" evidence="3">
    <location>
        <begin position="988"/>
        <end position="998"/>
    </location>
</feature>
<evidence type="ECO:0000259" key="4">
    <source>
        <dbReference type="SMART" id="SM01043"/>
    </source>
</evidence>
<name>A0A3N1KQ91_9PROT</name>
<dbReference type="Gene3D" id="3.40.50.300">
    <property type="entry name" value="P-loop containing nucleotide triphosphate hydrolases"/>
    <property type="match status" value="1"/>
</dbReference>
<accession>A0A3N1KQ91</accession>
<dbReference type="Gene3D" id="1.25.40.10">
    <property type="entry name" value="Tetratricopeptide repeat domain"/>
    <property type="match status" value="2"/>
</dbReference>
<dbReference type="InterPro" id="IPR011990">
    <property type="entry name" value="TPR-like_helical_dom_sf"/>
</dbReference>
<dbReference type="GO" id="GO:0005737">
    <property type="term" value="C:cytoplasm"/>
    <property type="evidence" value="ECO:0007669"/>
    <property type="project" value="TreeGrafter"/>
</dbReference>
<dbReference type="Pfam" id="PF13191">
    <property type="entry name" value="AAA_16"/>
    <property type="match status" value="1"/>
</dbReference>
<dbReference type="InterPro" id="IPR041664">
    <property type="entry name" value="AAA_16"/>
</dbReference>
<evidence type="ECO:0000313" key="6">
    <source>
        <dbReference type="Proteomes" id="UP000278222"/>
    </source>
</evidence>
<dbReference type="Proteomes" id="UP000278222">
    <property type="component" value="Unassembled WGS sequence"/>
</dbReference>
<evidence type="ECO:0000256" key="3">
    <source>
        <dbReference type="SAM" id="MobiDB-lite"/>
    </source>
</evidence>
<dbReference type="SUPFAM" id="SSF48452">
    <property type="entry name" value="TPR-like"/>
    <property type="match status" value="1"/>
</dbReference>
<feature type="region of interest" description="Disordered" evidence="3">
    <location>
        <begin position="979"/>
        <end position="1030"/>
    </location>
</feature>
<dbReference type="InterPro" id="IPR005158">
    <property type="entry name" value="BTAD"/>
</dbReference>
<keyword evidence="1" id="KW-0547">Nucleotide-binding</keyword>
<dbReference type="AlphaFoldDB" id="A0A3N1KQ91"/>
<dbReference type="Pfam" id="PF03704">
    <property type="entry name" value="BTAD"/>
    <property type="match status" value="1"/>
</dbReference>
<sequence>MADPAPPLIRLIGELRLAGSDGLALRLPPSRKTRALLGYLVATGRPHRRERLCDLLWDGPDDPRAELRWSLSKLRPLIEGRAGLRLDADRERIGVDAESAVVDLGRARGLVPVTAAAAPTAALRQAATLLCGELLDGLDLPLCYRFQEWLMAERAAVARLRHAVLSALVARLEGSPDEALVHARALAAADPLSEAGHARVVLLLARAGRGREALVHYEHARRLLAQELGVAPEAELKAARQTLRAVASPPAVPPPAVDVPVAAVPPRSPRAPIVGREEERAAIEHLAASRSAASVLLLTGEPGIGKSRLLAYLADCVEAAGGRALAARAYEAEATRPYGVWIDLLRVALRVAPQDDLPPELSLLLPEAAAPPPDATDRARMFDAVDGLLRRLAAERPLALILDDIQWLDEASSALLHYVARSARDKPGAILACGARIGEIDDNAAASRVLRSLRTDGRLTVLELGPLDGTATVALVRNISAAADAQGIFARSGGNPLFAIALARTHADGSSESGSTLDALVADQMAALGDAGREVLIWAAVLGGSFTPDDIDRVTGLGAATLLSALGELERRGLLRPTDESAHDFVHDLVREAVYRSLSLPRRRLAHRRAARTLAEGGDVAAADLARHAALAEDHPLAARAAILAGDRALRLFANTEAKGFAERGLRHAGRLPDERERVAACIALLRICVLAAAGPGMRPLPRIADAVSAATAAAERLGLTADAATGHYLLSILHQEAGAASDAADATLRAAAIGRTGDTATRAHQLANTARCLLELETQVDRARSLLAEVDEIAREGGLELCELHWGQGLLARWDGDRDAAAGALHRALGLARGAEDRWREYKCLTWLAVLERERGNRQAMEARCVELAAVAARLGENEQPLVATLRALALLEAGDVAGPEVLAGSLAALRAIDDKSWLAYALNVAADMEMRAGRVAAGRAYAREALAVAEAMQRHSEMVIARSLLGLGAAVRPESGRVGAQARTAVDSSNAGSNGRRSPCADVTPEEAIPCPASSSNAASRHRSHKKT</sequence>
<dbReference type="PANTHER" id="PTHR16305:SF28">
    <property type="entry name" value="GUANYLATE CYCLASE DOMAIN-CONTAINING PROTEIN"/>
    <property type="match status" value="1"/>
</dbReference>
<gene>
    <name evidence="5" type="ORF">EDC65_5315</name>
</gene>
<feature type="domain" description="Bacterial transcriptional activator" evidence="4">
    <location>
        <begin position="95"/>
        <end position="244"/>
    </location>
</feature>
<reference evidence="5 6" key="1">
    <citation type="submission" date="2018-11" db="EMBL/GenBank/DDBJ databases">
        <title>Genomic Encyclopedia of Type Strains, Phase IV (KMG-IV): sequencing the most valuable type-strain genomes for metagenomic binning, comparative biology and taxonomic classification.</title>
        <authorList>
            <person name="Goeker M."/>
        </authorList>
    </citation>
    <scope>NUCLEOTIDE SEQUENCE [LARGE SCALE GENOMIC DNA]</scope>
    <source>
        <strain evidence="5 6">DSM 5900</strain>
    </source>
</reference>
<dbReference type="PANTHER" id="PTHR16305">
    <property type="entry name" value="TESTICULAR SOLUBLE ADENYLYL CYCLASE"/>
    <property type="match status" value="1"/>
</dbReference>
<dbReference type="InterPro" id="IPR027417">
    <property type="entry name" value="P-loop_NTPase"/>
</dbReference>
<keyword evidence="6" id="KW-1185">Reference proteome</keyword>
<evidence type="ECO:0000256" key="2">
    <source>
        <dbReference type="ARBA" id="ARBA00022840"/>
    </source>
</evidence>
<proteinExistence type="predicted"/>
<evidence type="ECO:0000256" key="1">
    <source>
        <dbReference type="ARBA" id="ARBA00022741"/>
    </source>
</evidence>
<evidence type="ECO:0000313" key="5">
    <source>
        <dbReference type="EMBL" id="ROP81457.1"/>
    </source>
</evidence>
<dbReference type="GO" id="GO:0005524">
    <property type="term" value="F:ATP binding"/>
    <property type="evidence" value="ECO:0007669"/>
    <property type="project" value="UniProtKB-KW"/>
</dbReference>
<dbReference type="SMART" id="SM01043">
    <property type="entry name" value="BTAD"/>
    <property type="match status" value="1"/>
</dbReference>
<dbReference type="SUPFAM" id="SSF52540">
    <property type="entry name" value="P-loop containing nucleoside triphosphate hydrolases"/>
    <property type="match status" value="1"/>
</dbReference>
<dbReference type="GO" id="GO:0004016">
    <property type="term" value="F:adenylate cyclase activity"/>
    <property type="evidence" value="ECO:0007669"/>
    <property type="project" value="TreeGrafter"/>
</dbReference>
<dbReference type="Gene3D" id="1.10.10.10">
    <property type="entry name" value="Winged helix-like DNA-binding domain superfamily/Winged helix DNA-binding domain"/>
    <property type="match status" value="1"/>
</dbReference>
<dbReference type="EMBL" id="RJKX01000018">
    <property type="protein sequence ID" value="ROP81457.1"/>
    <property type="molecule type" value="Genomic_DNA"/>
</dbReference>
<comment type="caution">
    <text evidence="5">The sequence shown here is derived from an EMBL/GenBank/DDBJ whole genome shotgun (WGS) entry which is preliminary data.</text>
</comment>
<dbReference type="RefSeq" id="WP_170216738.1">
    <property type="nucleotide sequence ID" value="NZ_AP019700.1"/>
</dbReference>
<organism evidence="5 6">
    <name type="scientific">Stella humosa</name>
    <dbReference type="NCBI Taxonomy" id="94"/>
    <lineage>
        <taxon>Bacteria</taxon>
        <taxon>Pseudomonadati</taxon>
        <taxon>Pseudomonadota</taxon>
        <taxon>Alphaproteobacteria</taxon>
        <taxon>Rhodospirillales</taxon>
        <taxon>Stellaceae</taxon>
        <taxon>Stella</taxon>
    </lineage>
</organism>
<protein>
    <submittedName>
        <fullName evidence="5">Transcriptional activator</fullName>
    </submittedName>
</protein>